<keyword evidence="8 11" id="KW-0408">Iron</keyword>
<feature type="binding site" evidence="11">
    <location>
        <position position="133"/>
    </location>
    <ligand>
        <name>Fe(2+)</name>
        <dbReference type="ChEBI" id="CHEBI:29033"/>
        <note>for iron-dependent acireductone dioxygenase activity</note>
    </ligand>
</feature>
<dbReference type="GO" id="GO:0010308">
    <property type="term" value="F:acireductone dioxygenase (Ni2+-requiring) activity"/>
    <property type="evidence" value="ECO:0007669"/>
    <property type="project" value="UniProtKB-UniRule"/>
</dbReference>
<dbReference type="InterPro" id="IPR004313">
    <property type="entry name" value="ARD"/>
</dbReference>
<evidence type="ECO:0000256" key="8">
    <source>
        <dbReference type="ARBA" id="ARBA00023004"/>
    </source>
</evidence>
<evidence type="ECO:0000313" key="13">
    <source>
        <dbReference type="EMBL" id="KIJ61686.1"/>
    </source>
</evidence>
<keyword evidence="7 11" id="KW-0560">Oxidoreductase</keyword>
<comment type="pathway">
    <text evidence="11">Amino-acid biosynthesis; L-methionine biosynthesis via salvage pathway; L-methionine from S-methyl-5-thio-alpha-D-ribose 1-phosphate: step 5/6.</text>
</comment>
<dbReference type="HAMAP" id="MF_03154">
    <property type="entry name" value="Salvage_MtnD_euk"/>
    <property type="match status" value="1"/>
</dbReference>
<dbReference type="UniPathway" id="UPA00904">
    <property type="reaction ID" value="UER00878"/>
</dbReference>
<accession>A0A0C9WC27</accession>
<feature type="binding site" evidence="11">
    <location>
        <position position="89"/>
    </location>
    <ligand>
        <name>Fe(2+)</name>
        <dbReference type="ChEBI" id="CHEBI:29033"/>
        <note>for iron-dependent acireductone dioxygenase activity</note>
    </ligand>
</feature>
<dbReference type="InterPro" id="IPR014710">
    <property type="entry name" value="RmlC-like_jellyroll"/>
</dbReference>
<dbReference type="EC" id="1.13.11.54" evidence="11"/>
<comment type="catalytic activity">
    <reaction evidence="11">
        <text>1,2-dihydroxy-5-(methylsulfanyl)pent-1-en-3-one + O2 = 3-(methylsulfanyl)propanoate + CO + formate + 2 H(+)</text>
        <dbReference type="Rhea" id="RHEA:14161"/>
        <dbReference type="ChEBI" id="CHEBI:15378"/>
        <dbReference type="ChEBI" id="CHEBI:15379"/>
        <dbReference type="ChEBI" id="CHEBI:15740"/>
        <dbReference type="ChEBI" id="CHEBI:17245"/>
        <dbReference type="ChEBI" id="CHEBI:49016"/>
        <dbReference type="ChEBI" id="CHEBI:49252"/>
        <dbReference type="EC" id="1.13.11.53"/>
    </reaction>
</comment>
<dbReference type="HOGENOM" id="CLU_090154_1_0_1"/>
<evidence type="ECO:0000256" key="5">
    <source>
        <dbReference type="ARBA" id="ARBA00022723"/>
    </source>
</evidence>
<keyword evidence="9 11" id="KW-0486">Methionine biosynthesis</keyword>
<evidence type="ECO:0000256" key="7">
    <source>
        <dbReference type="ARBA" id="ARBA00023002"/>
    </source>
</evidence>
<name>A0A0C9WC27_9AGAM</name>
<dbReference type="FunFam" id="2.60.120.10:FF:000079">
    <property type="entry name" value="1,2-dihydroxy-3-keto-5-methylthiopentene dioxygenase"/>
    <property type="match status" value="1"/>
</dbReference>
<keyword evidence="3 11" id="KW-0533">Nickel</keyword>
<protein>
    <recommendedName>
        <fullName evidence="11">Acireductone dioxygenase</fullName>
    </recommendedName>
    <alternativeName>
        <fullName evidence="11">Acireductone dioxygenase (Fe(2+)-requiring)</fullName>
        <shortName evidence="11">ARD'</shortName>
        <shortName evidence="11">Fe-ARD</shortName>
        <ecNumber evidence="11">1.13.11.54</ecNumber>
    </alternativeName>
    <alternativeName>
        <fullName evidence="11">Acireductone dioxygenase (Ni(2+)-requiring)</fullName>
        <shortName evidence="11">ARD</shortName>
        <shortName evidence="11">Ni-ARD</shortName>
        <ecNumber evidence="11">1.13.11.53</ecNumber>
    </alternativeName>
</protein>
<feature type="region of interest" description="Disordered" evidence="12">
    <location>
        <begin position="1"/>
        <end position="21"/>
    </location>
</feature>
<comment type="similarity">
    <text evidence="11">Belongs to the acireductone dioxygenase (ARD) family.</text>
</comment>
<dbReference type="Proteomes" id="UP000053820">
    <property type="component" value="Unassembled WGS sequence"/>
</dbReference>
<evidence type="ECO:0000256" key="1">
    <source>
        <dbReference type="ARBA" id="ARBA00000428"/>
    </source>
</evidence>
<evidence type="ECO:0000256" key="3">
    <source>
        <dbReference type="ARBA" id="ARBA00022596"/>
    </source>
</evidence>
<dbReference type="EMBL" id="KN839860">
    <property type="protein sequence ID" value="KIJ61686.1"/>
    <property type="molecule type" value="Genomic_DNA"/>
</dbReference>
<dbReference type="GO" id="GO:0010309">
    <property type="term" value="F:acireductone dioxygenase [iron(II)-requiring] activity"/>
    <property type="evidence" value="ECO:0007669"/>
    <property type="project" value="UniProtKB-UniRule"/>
</dbReference>
<evidence type="ECO:0000256" key="12">
    <source>
        <dbReference type="SAM" id="MobiDB-lite"/>
    </source>
</evidence>
<keyword evidence="10 11" id="KW-0539">Nucleus</keyword>
<proteinExistence type="inferred from homology"/>
<dbReference type="GO" id="GO:0005737">
    <property type="term" value="C:cytoplasm"/>
    <property type="evidence" value="ECO:0007669"/>
    <property type="project" value="UniProtKB-SubCell"/>
</dbReference>
<feature type="binding site" evidence="11">
    <location>
        <position position="87"/>
    </location>
    <ligand>
        <name>Ni(2+)</name>
        <dbReference type="ChEBI" id="CHEBI:49786"/>
        <note>for nickel-dependent acireductone dioxygenase activity</note>
    </ligand>
</feature>
<dbReference type="InterPro" id="IPR027496">
    <property type="entry name" value="ARD_euk"/>
</dbReference>
<keyword evidence="2 11" id="KW-0963">Cytoplasm</keyword>
<keyword evidence="4 11" id="KW-0028">Amino-acid biosynthesis</keyword>
<feature type="binding site" evidence="11">
    <location>
        <position position="93"/>
    </location>
    <ligand>
        <name>Ni(2+)</name>
        <dbReference type="ChEBI" id="CHEBI:49786"/>
        <note>for nickel-dependent acireductone dioxygenase activity</note>
    </ligand>
</feature>
<evidence type="ECO:0000256" key="11">
    <source>
        <dbReference type="HAMAP-Rule" id="MF_03154"/>
    </source>
</evidence>
<comment type="catalytic activity">
    <reaction evidence="1 11">
        <text>1,2-dihydroxy-5-(methylsulfanyl)pent-1-en-3-one + O2 = 4-methylsulfanyl-2-oxobutanoate + formate + 2 H(+)</text>
        <dbReference type="Rhea" id="RHEA:24504"/>
        <dbReference type="ChEBI" id="CHEBI:15378"/>
        <dbReference type="ChEBI" id="CHEBI:15379"/>
        <dbReference type="ChEBI" id="CHEBI:15740"/>
        <dbReference type="ChEBI" id="CHEBI:16723"/>
        <dbReference type="ChEBI" id="CHEBI:49252"/>
        <dbReference type="EC" id="1.13.11.54"/>
    </reaction>
</comment>
<feature type="binding site" evidence="11">
    <location>
        <position position="133"/>
    </location>
    <ligand>
        <name>Ni(2+)</name>
        <dbReference type="ChEBI" id="CHEBI:49786"/>
        <note>for nickel-dependent acireductone dioxygenase activity</note>
    </ligand>
</feature>
<dbReference type="AlphaFoldDB" id="A0A0C9WC27"/>
<dbReference type="Gene3D" id="2.60.120.10">
    <property type="entry name" value="Jelly Rolls"/>
    <property type="match status" value="1"/>
</dbReference>
<dbReference type="PANTHER" id="PTHR23418:SF0">
    <property type="entry name" value="ACIREDUCTONE DIOXYGENASE"/>
    <property type="match status" value="1"/>
</dbReference>
<dbReference type="InterPro" id="IPR011051">
    <property type="entry name" value="RmlC_Cupin_sf"/>
</dbReference>
<comment type="function">
    <text evidence="11">Catalyzes 2 different reactions between oxygen and the acireductone 1,2-dihydroxy-3-keto-5-methylthiopentene (DHK-MTPene) depending upon the metal bound in the active site. Fe-containing acireductone dioxygenase (Fe-ARD) produces formate and 2-keto-4-methylthiobutyrate (KMTB), the alpha-ketoacid precursor of methionine in the methionine recycle pathway. Ni-containing acireductone dioxygenase (Ni-ARD) produces methylthiopropionate, carbon monoxide and formate, and does not lie on the methionine recycle pathway.</text>
</comment>
<sequence>MRAYYMDDLPGDQRLPHDSGNEVSDELLKSIGVLHWNIPIDEAGTFKDRVLEVAKERNYKNHDVIVISKEALGDEYEHKIKSFYHEHMHEDEEIRYLLEGSGFFDVREHATESWIRCHMSAGDLLVLPAGIYHRFSLDEKNRVRTMRLFKDEPKWIAHNRGQATDDNPYRIDYVKSIVVQ</sequence>
<evidence type="ECO:0000256" key="9">
    <source>
        <dbReference type="ARBA" id="ARBA00023167"/>
    </source>
</evidence>
<dbReference type="CDD" id="cd02232">
    <property type="entry name" value="cupin_ARD"/>
    <property type="match status" value="1"/>
</dbReference>
<gene>
    <name evidence="11" type="primary">ADI1</name>
    <name evidence="13" type="ORF">HYDPIDRAFT_115469</name>
</gene>
<evidence type="ECO:0000256" key="10">
    <source>
        <dbReference type="ARBA" id="ARBA00023242"/>
    </source>
</evidence>
<organism evidence="13 14">
    <name type="scientific">Hydnomerulius pinastri MD-312</name>
    <dbReference type="NCBI Taxonomy" id="994086"/>
    <lineage>
        <taxon>Eukaryota</taxon>
        <taxon>Fungi</taxon>
        <taxon>Dikarya</taxon>
        <taxon>Basidiomycota</taxon>
        <taxon>Agaricomycotina</taxon>
        <taxon>Agaricomycetes</taxon>
        <taxon>Agaricomycetidae</taxon>
        <taxon>Boletales</taxon>
        <taxon>Boletales incertae sedis</taxon>
        <taxon>Leucogyrophana</taxon>
    </lineage>
</organism>
<evidence type="ECO:0000256" key="6">
    <source>
        <dbReference type="ARBA" id="ARBA00022964"/>
    </source>
</evidence>
<keyword evidence="14" id="KW-1185">Reference proteome</keyword>
<dbReference type="EC" id="1.13.11.53" evidence="11"/>
<feature type="binding site" evidence="11">
    <location>
        <position position="89"/>
    </location>
    <ligand>
        <name>Ni(2+)</name>
        <dbReference type="ChEBI" id="CHEBI:49786"/>
        <note>for nickel-dependent acireductone dioxygenase activity</note>
    </ligand>
</feature>
<evidence type="ECO:0000256" key="2">
    <source>
        <dbReference type="ARBA" id="ARBA00022490"/>
    </source>
</evidence>
<keyword evidence="5 11" id="KW-0479">Metal-binding</keyword>
<dbReference type="GO" id="GO:0005506">
    <property type="term" value="F:iron ion binding"/>
    <property type="evidence" value="ECO:0007669"/>
    <property type="project" value="UniProtKB-UniRule"/>
</dbReference>
<feature type="binding site" evidence="11">
    <location>
        <position position="87"/>
    </location>
    <ligand>
        <name>Fe(2+)</name>
        <dbReference type="ChEBI" id="CHEBI:29033"/>
        <note>for iron-dependent acireductone dioxygenase activity</note>
    </ligand>
</feature>
<comment type="cofactor">
    <cofactor evidence="11">
        <name>Fe(2+)</name>
        <dbReference type="ChEBI" id="CHEBI:29033"/>
    </cofactor>
    <cofactor evidence="11">
        <name>Ni(2+)</name>
        <dbReference type="ChEBI" id="CHEBI:49786"/>
    </cofactor>
    <text evidence="11">Binds either 1 Fe or Ni cation per monomer. Iron-binding promotes an acireductone dioxygenase reaction producing 2-keto-4-methylthiobutyrate, while nickel-binding promotes an acireductone dioxygenase reaction producing 3-(methylsulfanyl)propanoate.</text>
</comment>
<dbReference type="SUPFAM" id="SSF51182">
    <property type="entry name" value="RmlC-like cupins"/>
    <property type="match status" value="1"/>
</dbReference>
<dbReference type="PANTHER" id="PTHR23418">
    <property type="entry name" value="ACIREDUCTONE DIOXYGENASE"/>
    <property type="match status" value="1"/>
</dbReference>
<evidence type="ECO:0000313" key="14">
    <source>
        <dbReference type="Proteomes" id="UP000053820"/>
    </source>
</evidence>
<comment type="subcellular location">
    <subcellularLocation>
        <location evidence="11">Cytoplasm</location>
    </subcellularLocation>
    <subcellularLocation>
        <location evidence="11">Nucleus</location>
    </subcellularLocation>
</comment>
<dbReference type="OrthoDB" id="1867259at2759"/>
<reference evidence="13 14" key="1">
    <citation type="submission" date="2014-04" db="EMBL/GenBank/DDBJ databases">
        <title>Evolutionary Origins and Diversification of the Mycorrhizal Mutualists.</title>
        <authorList>
            <consortium name="DOE Joint Genome Institute"/>
            <consortium name="Mycorrhizal Genomics Consortium"/>
            <person name="Kohler A."/>
            <person name="Kuo A."/>
            <person name="Nagy L.G."/>
            <person name="Floudas D."/>
            <person name="Copeland A."/>
            <person name="Barry K.W."/>
            <person name="Cichocki N."/>
            <person name="Veneault-Fourrey C."/>
            <person name="LaButti K."/>
            <person name="Lindquist E.A."/>
            <person name="Lipzen A."/>
            <person name="Lundell T."/>
            <person name="Morin E."/>
            <person name="Murat C."/>
            <person name="Riley R."/>
            <person name="Ohm R."/>
            <person name="Sun H."/>
            <person name="Tunlid A."/>
            <person name="Henrissat B."/>
            <person name="Grigoriev I.V."/>
            <person name="Hibbett D.S."/>
            <person name="Martin F."/>
        </authorList>
    </citation>
    <scope>NUCLEOTIDE SEQUENCE [LARGE SCALE GENOMIC DNA]</scope>
    <source>
        <strain evidence="13 14">MD-312</strain>
    </source>
</reference>
<dbReference type="GO" id="GO:0005634">
    <property type="term" value="C:nucleus"/>
    <property type="evidence" value="ECO:0007669"/>
    <property type="project" value="UniProtKB-SubCell"/>
</dbReference>
<dbReference type="GO" id="GO:0016151">
    <property type="term" value="F:nickel cation binding"/>
    <property type="evidence" value="ECO:0007669"/>
    <property type="project" value="UniProtKB-UniRule"/>
</dbReference>
<dbReference type="Pfam" id="PF03079">
    <property type="entry name" value="ARD"/>
    <property type="match status" value="1"/>
</dbReference>
<keyword evidence="6 11" id="KW-0223">Dioxygenase</keyword>
<evidence type="ECO:0000256" key="4">
    <source>
        <dbReference type="ARBA" id="ARBA00022605"/>
    </source>
</evidence>
<feature type="binding site" evidence="11">
    <location>
        <position position="93"/>
    </location>
    <ligand>
        <name>Fe(2+)</name>
        <dbReference type="ChEBI" id="CHEBI:29033"/>
        <note>for iron-dependent acireductone dioxygenase activity</note>
    </ligand>
</feature>
<dbReference type="GO" id="GO:0019509">
    <property type="term" value="P:L-methionine salvage from methylthioadenosine"/>
    <property type="evidence" value="ECO:0007669"/>
    <property type="project" value="UniProtKB-UniRule"/>
</dbReference>